<evidence type="ECO:0000256" key="9">
    <source>
        <dbReference type="SAM" id="Phobius"/>
    </source>
</evidence>
<dbReference type="AlphaFoldDB" id="A0A4V5N0F4"/>
<feature type="transmembrane region" description="Helical" evidence="9">
    <location>
        <begin position="26"/>
        <end position="44"/>
    </location>
</feature>
<evidence type="ECO:0000256" key="8">
    <source>
        <dbReference type="SAM" id="MobiDB-lite"/>
    </source>
</evidence>
<comment type="subcellular location">
    <subcellularLocation>
        <location evidence="1">Cell membrane</location>
        <topology evidence="1">Multi-pass membrane protein</topology>
    </subcellularLocation>
</comment>
<accession>A0A4V5N0F4</accession>
<keyword evidence="6 9" id="KW-1133">Transmembrane helix</keyword>
<sequence>MTTLTLPPRSDTGAPSRPTTDRDPRWVRPAVLGLLLGTLALYLWDLSASGWANSFYSAAVQAGSESWKAFFFGSSDSSNFITVDKPPASLWPMGLSVRVFGLNSWAMLIPEALMGVAAVGVLYKAVRRRFGPGAGLIAGAALALTPVAALMFRYNNPEALLTLLMVCSLYCVQRALEQARTKWLLLAGACIGFGFLTKTFQAFLILPALTLVYGLCAPTTVRRRLWQLAAALGTIIVSGGWWVAIVELWPASSRPYIGGSQDNSFLSLTFGYNGFGRLTGNETGSLGATGNSSPTGIFRMFTTEMGGEISWLLPAAVVLLAAGVWLTRKGERSALLVWGGSLFCTLAVFDFMSGIFHAYYTIAIAPYIAAVVGMGAGALWQRRGSIAASSVLGGAVAVTAIWSYVLLGRVSGYYPWLRWAVLVAGLVAAAGIAGAGRLDRRLRLAAVALAVTASLAGPFAYTLSTVTTAHGGALPTAGPSTRGGMGGMGGGGGRGGAGGPGGAPSQGNAPGRTQGQSQQSQQTRPQGGGTATTGQPPSGGMSDNSAGVGRGGNTAALLNGVTVSSAMTKLLQADAGNYTWAAATVGSTTAASYQLAADEPVMAIGGFNGTDPAPTLAQFEKYVTEGRIHYFISSGSKSGSGTAAQITTWVAAHYTEKTVGSTTVYDLTVS</sequence>
<feature type="region of interest" description="Disordered" evidence="8">
    <location>
        <begin position="472"/>
        <end position="551"/>
    </location>
</feature>
<dbReference type="InterPro" id="IPR050297">
    <property type="entry name" value="LipidA_mod_glycosyltrf_83"/>
</dbReference>
<feature type="transmembrane region" description="Helical" evidence="9">
    <location>
        <begin position="358"/>
        <end position="379"/>
    </location>
</feature>
<evidence type="ECO:0000256" key="6">
    <source>
        <dbReference type="ARBA" id="ARBA00022989"/>
    </source>
</evidence>
<evidence type="ECO:0000259" key="10">
    <source>
        <dbReference type="Pfam" id="PF13231"/>
    </source>
</evidence>
<dbReference type="InterPro" id="IPR056785">
    <property type="entry name" value="YkcA/B-like_C"/>
</dbReference>
<evidence type="ECO:0000256" key="7">
    <source>
        <dbReference type="ARBA" id="ARBA00023136"/>
    </source>
</evidence>
<keyword evidence="3" id="KW-0328">Glycosyltransferase</keyword>
<dbReference type="Pfam" id="PF24878">
    <property type="entry name" value="YkcB_C"/>
    <property type="match status" value="1"/>
</dbReference>
<dbReference type="Proteomes" id="UP000305778">
    <property type="component" value="Unassembled WGS sequence"/>
</dbReference>
<feature type="transmembrane region" description="Helical" evidence="9">
    <location>
        <begin position="183"/>
        <end position="213"/>
    </location>
</feature>
<proteinExistence type="predicted"/>
<evidence type="ECO:0000256" key="4">
    <source>
        <dbReference type="ARBA" id="ARBA00022679"/>
    </source>
</evidence>
<feature type="transmembrane region" description="Helical" evidence="9">
    <location>
        <begin position="102"/>
        <end position="123"/>
    </location>
</feature>
<dbReference type="EMBL" id="SUMC01000006">
    <property type="protein sequence ID" value="TKA11839.1"/>
    <property type="molecule type" value="Genomic_DNA"/>
</dbReference>
<feature type="transmembrane region" description="Helical" evidence="9">
    <location>
        <begin position="135"/>
        <end position="154"/>
    </location>
</feature>
<feature type="transmembrane region" description="Helical" evidence="9">
    <location>
        <begin position="309"/>
        <end position="327"/>
    </location>
</feature>
<keyword evidence="2" id="KW-1003">Cell membrane</keyword>
<feature type="region of interest" description="Disordered" evidence="8">
    <location>
        <begin position="1"/>
        <end position="23"/>
    </location>
</feature>
<feature type="transmembrane region" description="Helical" evidence="9">
    <location>
        <begin position="386"/>
        <end position="404"/>
    </location>
</feature>
<keyword evidence="5 9" id="KW-0812">Transmembrane</keyword>
<keyword evidence="13" id="KW-1185">Reference proteome</keyword>
<dbReference type="GO" id="GO:0010041">
    <property type="term" value="P:response to iron(III) ion"/>
    <property type="evidence" value="ECO:0007669"/>
    <property type="project" value="TreeGrafter"/>
</dbReference>
<gene>
    <name evidence="12" type="ORF">FCI23_08330</name>
</gene>
<evidence type="ECO:0000313" key="13">
    <source>
        <dbReference type="Proteomes" id="UP000305778"/>
    </source>
</evidence>
<feature type="domain" description="Glycosyltransferase RgtA/B/C/D-like" evidence="10">
    <location>
        <begin position="84"/>
        <end position="238"/>
    </location>
</feature>
<evidence type="ECO:0000256" key="2">
    <source>
        <dbReference type="ARBA" id="ARBA00022475"/>
    </source>
</evidence>
<feature type="transmembrane region" description="Helical" evidence="9">
    <location>
        <begin position="225"/>
        <end position="245"/>
    </location>
</feature>
<feature type="transmembrane region" description="Helical" evidence="9">
    <location>
        <begin position="334"/>
        <end position="352"/>
    </location>
</feature>
<feature type="transmembrane region" description="Helical" evidence="9">
    <location>
        <begin position="416"/>
        <end position="435"/>
    </location>
</feature>
<evidence type="ECO:0000256" key="3">
    <source>
        <dbReference type="ARBA" id="ARBA00022676"/>
    </source>
</evidence>
<dbReference type="GO" id="GO:0016763">
    <property type="term" value="F:pentosyltransferase activity"/>
    <property type="evidence" value="ECO:0007669"/>
    <property type="project" value="TreeGrafter"/>
</dbReference>
<feature type="compositionally biased region" description="Low complexity" evidence="8">
    <location>
        <begin position="505"/>
        <end position="525"/>
    </location>
</feature>
<keyword evidence="7 9" id="KW-0472">Membrane</keyword>
<evidence type="ECO:0000256" key="5">
    <source>
        <dbReference type="ARBA" id="ARBA00022692"/>
    </source>
</evidence>
<reference evidence="12 13" key="1">
    <citation type="submission" date="2019-04" db="EMBL/GenBank/DDBJ databases">
        <title>Streptomyces oryziradicis sp. nov., a novel actinomycete isolated from rhizosphere soil of rice (Oryza sativa L.).</title>
        <authorList>
            <person name="Li C."/>
        </authorList>
    </citation>
    <scope>NUCLEOTIDE SEQUENCE [LARGE SCALE GENOMIC DNA]</scope>
    <source>
        <strain evidence="12 13">NEAU-C40</strain>
    </source>
</reference>
<comment type="caution">
    <text evidence="12">The sequence shown here is derived from an EMBL/GenBank/DDBJ whole genome shotgun (WGS) entry which is preliminary data.</text>
</comment>
<feature type="compositionally biased region" description="Gly residues" evidence="8">
    <location>
        <begin position="481"/>
        <end position="504"/>
    </location>
</feature>
<dbReference type="PANTHER" id="PTHR33908">
    <property type="entry name" value="MANNOSYLTRANSFERASE YKCB-RELATED"/>
    <property type="match status" value="1"/>
</dbReference>
<organism evidence="12 13">
    <name type="scientific">Actinacidiphila oryziradicis</name>
    <dbReference type="NCBI Taxonomy" id="2571141"/>
    <lineage>
        <taxon>Bacteria</taxon>
        <taxon>Bacillati</taxon>
        <taxon>Actinomycetota</taxon>
        <taxon>Actinomycetes</taxon>
        <taxon>Kitasatosporales</taxon>
        <taxon>Streptomycetaceae</taxon>
        <taxon>Actinacidiphila</taxon>
    </lineage>
</organism>
<evidence type="ECO:0000313" key="12">
    <source>
        <dbReference type="EMBL" id="TKA11839.1"/>
    </source>
</evidence>
<dbReference type="PANTHER" id="PTHR33908:SF3">
    <property type="entry name" value="UNDECAPRENYL PHOSPHATE-ALPHA-4-AMINO-4-DEOXY-L-ARABINOSE ARABINOSYL TRANSFERASE"/>
    <property type="match status" value="1"/>
</dbReference>
<dbReference type="RefSeq" id="WP_136722835.1">
    <property type="nucleotide sequence ID" value="NZ_SUMC01000006.1"/>
</dbReference>
<dbReference type="Pfam" id="PF13231">
    <property type="entry name" value="PMT_2"/>
    <property type="match status" value="1"/>
</dbReference>
<name>A0A4V5N0F4_9ACTN</name>
<protein>
    <submittedName>
        <fullName evidence="12">Glycosyltransferase family 39 protein</fullName>
    </submittedName>
</protein>
<dbReference type="OrthoDB" id="5241882at2"/>
<dbReference type="InterPro" id="IPR038731">
    <property type="entry name" value="RgtA/B/C-like"/>
</dbReference>
<evidence type="ECO:0000259" key="11">
    <source>
        <dbReference type="Pfam" id="PF24878"/>
    </source>
</evidence>
<feature type="transmembrane region" description="Helical" evidence="9">
    <location>
        <begin position="442"/>
        <end position="461"/>
    </location>
</feature>
<dbReference type="GO" id="GO:0009103">
    <property type="term" value="P:lipopolysaccharide biosynthetic process"/>
    <property type="evidence" value="ECO:0007669"/>
    <property type="project" value="UniProtKB-ARBA"/>
</dbReference>
<evidence type="ECO:0000256" key="1">
    <source>
        <dbReference type="ARBA" id="ARBA00004651"/>
    </source>
</evidence>
<dbReference type="GO" id="GO:0005886">
    <property type="term" value="C:plasma membrane"/>
    <property type="evidence" value="ECO:0007669"/>
    <property type="project" value="UniProtKB-SubCell"/>
</dbReference>
<keyword evidence="4 12" id="KW-0808">Transferase</keyword>
<feature type="domain" description="Putative mannosyltransferase YkcA/B-like C-terminal" evidence="11">
    <location>
        <begin position="568"/>
        <end position="653"/>
    </location>
</feature>